<evidence type="ECO:0000256" key="11">
    <source>
        <dbReference type="RuleBase" id="RU361138"/>
    </source>
</evidence>
<dbReference type="Proteomes" id="UP001295463">
    <property type="component" value="Chromosome"/>
</dbReference>
<sequence length="390" mass="41260">MDIRIPTVGESVVEALLARWHKGAGEAVRRDEALCEIETDKITMDIFAEADGVLTISVPAGTTVAVGAVIGRLDPGGATIADSPAPAAAPPAATAQPAAAPPTSPSVRQELREKGLAASQVDGSGPGGRILNSDLAGRQATVVKSEEPPAYHGTNPRGAAQPLPGEERVRMSPLRKRVAERLLQARQQTAMLTTFNEADLAALQAVRAERKQRGAGVGLLPFFVRATVEALRAYPAVNARIDGDDIVYHHFQHLGIAVASDKGLVVPVLKEAGDMGLGEIDAAIAGFVEKIKTNRLAIADLEGGTFTITNGGTYGSMLSTPIINPPQSGVLGMHAIADRPVVRDGQVVIRPVMYLALSYDHRIIDGREAVGFLKLVKERLEDRTWLDGLR</sequence>
<dbReference type="InterPro" id="IPR001078">
    <property type="entry name" value="2-oxoacid_DH_actylTfrase"/>
</dbReference>
<evidence type="ECO:0000256" key="1">
    <source>
        <dbReference type="ARBA" id="ARBA00004052"/>
    </source>
</evidence>
<accession>A0ABM9D5E2</accession>
<dbReference type="NCBIfam" id="TIGR01347">
    <property type="entry name" value="sucB"/>
    <property type="match status" value="1"/>
</dbReference>
<dbReference type="Pfam" id="PF02817">
    <property type="entry name" value="E3_binding"/>
    <property type="match status" value="1"/>
</dbReference>
<dbReference type="InterPro" id="IPR003016">
    <property type="entry name" value="2-oxoA_DH_lipoyl-BS"/>
</dbReference>
<dbReference type="Gene3D" id="2.40.50.100">
    <property type="match status" value="1"/>
</dbReference>
<feature type="region of interest" description="Disordered" evidence="12">
    <location>
        <begin position="81"/>
        <end position="165"/>
    </location>
</feature>
<dbReference type="Gene3D" id="4.10.320.10">
    <property type="entry name" value="E3-binding domain"/>
    <property type="match status" value="1"/>
</dbReference>
<dbReference type="PROSITE" id="PS51826">
    <property type="entry name" value="PSBD"/>
    <property type="match status" value="1"/>
</dbReference>
<evidence type="ECO:0000256" key="5">
    <source>
        <dbReference type="ARBA" id="ARBA00019511"/>
    </source>
</evidence>
<evidence type="ECO:0000313" key="16">
    <source>
        <dbReference type="Proteomes" id="UP001295463"/>
    </source>
</evidence>
<dbReference type="PANTHER" id="PTHR43416">
    <property type="entry name" value="DIHYDROLIPOYLLYSINE-RESIDUE SUCCINYLTRANSFERASE COMPONENT OF 2-OXOGLUTARATE DEHYDROGENASE COMPLEX, MITOCHONDRIAL-RELATED"/>
    <property type="match status" value="1"/>
</dbReference>
<evidence type="ECO:0000256" key="2">
    <source>
        <dbReference type="ARBA" id="ARBA00005145"/>
    </source>
</evidence>
<dbReference type="SUPFAM" id="SSF52777">
    <property type="entry name" value="CoA-dependent acyltransferases"/>
    <property type="match status" value="1"/>
</dbReference>
<feature type="domain" description="Peripheral subunit-binding (PSBD)" evidence="14">
    <location>
        <begin position="102"/>
        <end position="139"/>
    </location>
</feature>
<comment type="similarity">
    <text evidence="3 11">Belongs to the 2-oxoacid dehydrogenase family.</text>
</comment>
<evidence type="ECO:0000259" key="14">
    <source>
        <dbReference type="PROSITE" id="PS51826"/>
    </source>
</evidence>
<reference evidence="15 16" key="1">
    <citation type="submission" date="2022-03" db="EMBL/GenBank/DDBJ databases">
        <authorList>
            <person name="Koch H."/>
        </authorList>
    </citation>
    <scope>NUCLEOTIDE SEQUENCE [LARGE SCALE GENOMIC DNA]</scope>
    <source>
        <strain evidence="15 16">G1</strain>
    </source>
</reference>
<evidence type="ECO:0000256" key="8">
    <source>
        <dbReference type="ARBA" id="ARBA00022823"/>
    </source>
</evidence>
<dbReference type="EC" id="2.3.1.61" evidence="4 11"/>
<protein>
    <recommendedName>
        <fullName evidence="5 11">Dihydrolipoyllysine-residue succinyltransferase component of 2-oxoglutarate dehydrogenase complex</fullName>
        <ecNumber evidence="4 11">2.3.1.61</ecNumber>
    </recommendedName>
    <alternativeName>
        <fullName evidence="11">2-oxoglutarate dehydrogenase complex component E2</fullName>
    </alternativeName>
</protein>
<proteinExistence type="inferred from homology"/>
<keyword evidence="6 11" id="KW-0816">Tricarboxylic acid cycle</keyword>
<evidence type="ECO:0000256" key="7">
    <source>
        <dbReference type="ARBA" id="ARBA00022679"/>
    </source>
</evidence>
<evidence type="ECO:0000256" key="12">
    <source>
        <dbReference type="SAM" id="MobiDB-lite"/>
    </source>
</evidence>
<dbReference type="EMBL" id="OW150024">
    <property type="protein sequence ID" value="CAH2030421.1"/>
    <property type="molecule type" value="Genomic_DNA"/>
</dbReference>
<dbReference type="Pfam" id="PF00198">
    <property type="entry name" value="2-oxoacid_dh"/>
    <property type="match status" value="1"/>
</dbReference>
<feature type="domain" description="Lipoyl-binding" evidence="13">
    <location>
        <begin position="1"/>
        <end position="74"/>
    </location>
</feature>
<gene>
    <name evidence="15" type="primary">sucB</name>
    <name evidence="15" type="ORF">GEAMG1_0605</name>
</gene>
<keyword evidence="8 11" id="KW-0450">Lipoyl</keyword>
<evidence type="ECO:0000256" key="10">
    <source>
        <dbReference type="ARBA" id="ARBA00052761"/>
    </source>
</evidence>
<keyword evidence="16" id="KW-1185">Reference proteome</keyword>
<dbReference type="GO" id="GO:0004149">
    <property type="term" value="F:dihydrolipoyllysine-residue succinyltransferase activity"/>
    <property type="evidence" value="ECO:0007669"/>
    <property type="project" value="UniProtKB-EC"/>
</dbReference>
<dbReference type="InterPro" id="IPR006255">
    <property type="entry name" value="SucB"/>
</dbReference>
<evidence type="ECO:0000256" key="4">
    <source>
        <dbReference type="ARBA" id="ARBA00012945"/>
    </source>
</evidence>
<dbReference type="PROSITE" id="PS50968">
    <property type="entry name" value="BIOTINYL_LIPOYL"/>
    <property type="match status" value="1"/>
</dbReference>
<dbReference type="InterPro" id="IPR050537">
    <property type="entry name" value="2-oxoacid_dehydrogenase"/>
</dbReference>
<comment type="catalytic activity">
    <reaction evidence="10 11">
        <text>N(6)-[(R)-dihydrolipoyl]-L-lysyl-[protein] + succinyl-CoA = N(6)-[(R)-S(8)-succinyldihydrolipoyl]-L-lysyl-[protein] + CoA</text>
        <dbReference type="Rhea" id="RHEA:15213"/>
        <dbReference type="Rhea" id="RHEA-COMP:10475"/>
        <dbReference type="Rhea" id="RHEA-COMP:20092"/>
        <dbReference type="ChEBI" id="CHEBI:57287"/>
        <dbReference type="ChEBI" id="CHEBI:57292"/>
        <dbReference type="ChEBI" id="CHEBI:83100"/>
        <dbReference type="ChEBI" id="CHEBI:83120"/>
        <dbReference type="EC" id="2.3.1.61"/>
    </reaction>
</comment>
<comment type="function">
    <text evidence="1 11">E2 component of the 2-oxoglutarate dehydrogenase (OGDH) complex which catalyzes the second step in the conversion of 2-oxoglutarate to succinyl-CoA and CO(2).</text>
</comment>
<dbReference type="InterPro" id="IPR004167">
    <property type="entry name" value="PSBD"/>
</dbReference>
<dbReference type="RefSeq" id="WP_305731357.1">
    <property type="nucleotide sequence ID" value="NZ_OW150024.1"/>
</dbReference>
<dbReference type="PROSITE" id="PS00189">
    <property type="entry name" value="LIPOYL"/>
    <property type="match status" value="1"/>
</dbReference>
<dbReference type="PANTHER" id="PTHR43416:SF5">
    <property type="entry name" value="DIHYDROLIPOYLLYSINE-RESIDUE SUCCINYLTRANSFERASE COMPONENT OF 2-OXOGLUTARATE DEHYDROGENASE COMPLEX, MITOCHONDRIAL"/>
    <property type="match status" value="1"/>
</dbReference>
<keyword evidence="7 11" id="KW-0808">Transferase</keyword>
<dbReference type="InterPro" id="IPR000089">
    <property type="entry name" value="Biotin_lipoyl"/>
</dbReference>
<evidence type="ECO:0000259" key="13">
    <source>
        <dbReference type="PROSITE" id="PS50968"/>
    </source>
</evidence>
<keyword evidence="9 11" id="KW-0012">Acyltransferase</keyword>
<evidence type="ECO:0000256" key="9">
    <source>
        <dbReference type="ARBA" id="ARBA00023315"/>
    </source>
</evidence>
<evidence type="ECO:0000313" key="15">
    <source>
        <dbReference type="EMBL" id="CAH2030421.1"/>
    </source>
</evidence>
<dbReference type="SUPFAM" id="SSF51230">
    <property type="entry name" value="Single hybrid motif"/>
    <property type="match status" value="1"/>
</dbReference>
<organism evidence="15 16">
    <name type="scientific">Trichlorobacter ammonificans</name>
    <dbReference type="NCBI Taxonomy" id="2916410"/>
    <lineage>
        <taxon>Bacteria</taxon>
        <taxon>Pseudomonadati</taxon>
        <taxon>Thermodesulfobacteriota</taxon>
        <taxon>Desulfuromonadia</taxon>
        <taxon>Geobacterales</taxon>
        <taxon>Geobacteraceae</taxon>
        <taxon>Trichlorobacter</taxon>
    </lineage>
</organism>
<comment type="cofactor">
    <cofactor evidence="11">
        <name>(R)-lipoate</name>
        <dbReference type="ChEBI" id="CHEBI:83088"/>
    </cofactor>
    <text evidence="11">Binds 1 lipoyl cofactor covalently.</text>
</comment>
<dbReference type="InterPro" id="IPR036625">
    <property type="entry name" value="E3-bd_dom_sf"/>
</dbReference>
<name>A0ABM9D5E2_9BACT</name>
<evidence type="ECO:0000256" key="6">
    <source>
        <dbReference type="ARBA" id="ARBA00022532"/>
    </source>
</evidence>
<feature type="compositionally biased region" description="Low complexity" evidence="12">
    <location>
        <begin position="81"/>
        <end position="98"/>
    </location>
</feature>
<dbReference type="Gene3D" id="3.30.559.10">
    <property type="entry name" value="Chloramphenicol acetyltransferase-like domain"/>
    <property type="match status" value="1"/>
</dbReference>
<dbReference type="Pfam" id="PF00364">
    <property type="entry name" value="Biotin_lipoyl"/>
    <property type="match status" value="1"/>
</dbReference>
<evidence type="ECO:0000256" key="3">
    <source>
        <dbReference type="ARBA" id="ARBA00007317"/>
    </source>
</evidence>
<comment type="pathway">
    <text evidence="2 11">Amino-acid degradation; L-lysine degradation via saccharopine pathway; glutaryl-CoA from L-lysine: step 6/6.</text>
</comment>
<dbReference type="CDD" id="cd06849">
    <property type="entry name" value="lipoyl_domain"/>
    <property type="match status" value="1"/>
</dbReference>
<dbReference type="InterPro" id="IPR011053">
    <property type="entry name" value="Single_hybrid_motif"/>
</dbReference>
<dbReference type="InterPro" id="IPR023213">
    <property type="entry name" value="CAT-like_dom_sf"/>
</dbReference>
<dbReference type="NCBIfam" id="NF004309">
    <property type="entry name" value="PRK05704.1"/>
    <property type="match status" value="1"/>
</dbReference>
<dbReference type="SUPFAM" id="SSF47005">
    <property type="entry name" value="Peripheral subunit-binding domain of 2-oxo acid dehydrogenase complex"/>
    <property type="match status" value="1"/>
</dbReference>